<comment type="caution">
    <text evidence="2">The sequence shown here is derived from an EMBL/GenBank/DDBJ whole genome shotgun (WGS) entry which is preliminary data.</text>
</comment>
<name>A0A7H5A6M3_9ENTR</name>
<dbReference type="NCBIfam" id="NF004636">
    <property type="entry name" value="PRK05985.1"/>
    <property type="match status" value="1"/>
</dbReference>
<dbReference type="SUPFAM" id="SSF51556">
    <property type="entry name" value="Metallo-dependent hydrolases"/>
    <property type="match status" value="1"/>
</dbReference>
<dbReference type="InterPro" id="IPR032466">
    <property type="entry name" value="Metal_Hydrolase"/>
</dbReference>
<dbReference type="AlphaFoldDB" id="A0A7H5A6M3"/>
<dbReference type="InterPro" id="IPR013108">
    <property type="entry name" value="Amidohydro_3"/>
</dbReference>
<dbReference type="InterPro" id="IPR011059">
    <property type="entry name" value="Metal-dep_hydrolase_composite"/>
</dbReference>
<evidence type="ECO:0000259" key="1">
    <source>
        <dbReference type="Pfam" id="PF07969"/>
    </source>
</evidence>
<dbReference type="SUPFAM" id="SSF51338">
    <property type="entry name" value="Composite domain of metallo-dependent hydrolases"/>
    <property type="match status" value="1"/>
</dbReference>
<dbReference type="Gene3D" id="3.20.20.140">
    <property type="entry name" value="Metal-dependent hydrolases"/>
    <property type="match status" value="1"/>
</dbReference>
<dbReference type="Pfam" id="PF07969">
    <property type="entry name" value="Amidohydro_3"/>
    <property type="match status" value="1"/>
</dbReference>
<dbReference type="RefSeq" id="WP_004850980.1">
    <property type="nucleotide sequence ID" value="NZ_CABGLF010000006.1"/>
</dbReference>
<dbReference type="PANTHER" id="PTHR32027">
    <property type="entry name" value="CYTOSINE DEAMINASE"/>
    <property type="match status" value="1"/>
</dbReference>
<reference evidence="2 3" key="1">
    <citation type="submission" date="2014-01" db="EMBL/GenBank/DDBJ databases">
        <title>The Genome Sequence of Klebsiella oxytoca MGH 27.</title>
        <authorList>
            <consortium name="The Broad Institute Genomics Platform"/>
            <consortium name="The Broad Institute Genome Sequencing Center for Infectious Disease"/>
            <person name="Murphy C."/>
            <person name="Cosimi L."/>
            <person name="Cerqueira G."/>
            <person name="Feldgarden M."/>
            <person name="Earl A."/>
            <person name="Hung D."/>
            <person name="Onderdonk A.B."/>
            <person name="Ferraro M.J."/>
            <person name="Hooper D."/>
            <person name="Dekker J."/>
            <person name="O'Brien T."/>
            <person name="Huang S."/>
            <person name="Quan V."/>
            <person name="Ernst C."/>
            <person name="Delaney M."/>
            <person name="DuBois A."/>
            <person name="Kim D.S."/>
            <person name="Young S.K."/>
            <person name="Zeng Q."/>
            <person name="Gargeya S."/>
            <person name="Fitzgerald M."/>
            <person name="Abouelleil A."/>
            <person name="Alvarado L."/>
            <person name="Berlin A.M."/>
            <person name="Chapman S.B."/>
            <person name="Gainer-Dewar J."/>
            <person name="Goldberg J."/>
            <person name="Gnerre S."/>
            <person name="Griggs A."/>
            <person name="Gujja S."/>
            <person name="Hansen M."/>
            <person name="Howarth C."/>
            <person name="Imamovic A."/>
            <person name="Ireland A."/>
            <person name="Larimer J."/>
            <person name="McCowan C."/>
            <person name="Murphy C."/>
            <person name="Pearson M."/>
            <person name="Poon T.W."/>
            <person name="Priest M."/>
            <person name="Roberts A."/>
            <person name="Saif S."/>
            <person name="Shea T."/>
            <person name="Sykes S."/>
            <person name="Wortman J."/>
            <person name="Nusbaum C."/>
            <person name="Birren B."/>
        </authorList>
    </citation>
    <scope>NUCLEOTIDE SEQUENCE [LARGE SCALE GENOMIC DNA]</scope>
    <source>
        <strain evidence="2 3">MGH 27</strain>
    </source>
</reference>
<organism evidence="2 3">
    <name type="scientific">Klebsiella michiganensis</name>
    <dbReference type="NCBI Taxonomy" id="1134687"/>
    <lineage>
        <taxon>Bacteria</taxon>
        <taxon>Pseudomonadati</taxon>
        <taxon>Pseudomonadota</taxon>
        <taxon>Gammaproteobacteria</taxon>
        <taxon>Enterobacterales</taxon>
        <taxon>Enterobacteriaceae</taxon>
        <taxon>Klebsiella/Raoultella group</taxon>
        <taxon>Klebsiella</taxon>
    </lineage>
</organism>
<sequence length="396" mass="43537">MTTILLKGATPFDSSSPVDLLLEEGKIAARAAELEPPEEATVVDGRGYQVFPGLVDGHAHLDKTLLGREWYVNDVPRDLAAIIANERAYRHERMPDAQIQSERIARRGIAAGTSFIRTHVDIDNEIGLANLEGVLETRRILAQQVDIEIVAFPQSGILQNPGSEALLDRALEMGADLIGGLDPCAFDRDPQRHLDIIFRLACQHNKKIDIHLHERGELGAFSLELILAFIRRYQKQNAVTISHGFCLGMLEPARQQRFAEEMAELGVSVATTAPADIAVPPWELLDSVGVAICAGNDGVRDTWSPYGNGDMIQRAVTMGLRYRWRKDSEISRAARSVTHGGARVMALEHYGLEPGCRADLVLIPGRSMVEALVEAPRERKVFKGGVLVAENGECLF</sequence>
<feature type="domain" description="Amidohydrolase 3" evidence="1">
    <location>
        <begin position="42"/>
        <end position="376"/>
    </location>
</feature>
<dbReference type="GO" id="GO:0016814">
    <property type="term" value="F:hydrolase activity, acting on carbon-nitrogen (but not peptide) bonds, in cyclic amidines"/>
    <property type="evidence" value="ECO:0007669"/>
    <property type="project" value="TreeGrafter"/>
</dbReference>
<dbReference type="Proteomes" id="UP000020202">
    <property type="component" value="Unassembled WGS sequence"/>
</dbReference>
<proteinExistence type="predicted"/>
<protein>
    <recommendedName>
        <fullName evidence="1">Amidohydrolase 3 domain-containing protein</fullName>
    </recommendedName>
</protein>
<dbReference type="CDD" id="cd01293">
    <property type="entry name" value="Bact_CD"/>
    <property type="match status" value="1"/>
</dbReference>
<gene>
    <name evidence="2" type="ORF">L373_03219</name>
</gene>
<dbReference type="PANTHER" id="PTHR32027:SF9">
    <property type="entry name" value="BLL3847 PROTEIN"/>
    <property type="match status" value="1"/>
</dbReference>
<dbReference type="EMBL" id="JCNZ01000009">
    <property type="protein sequence ID" value="EWF88038.1"/>
    <property type="molecule type" value="Genomic_DNA"/>
</dbReference>
<dbReference type="InterPro" id="IPR052349">
    <property type="entry name" value="Metallo-hydrolase_Enzymes"/>
</dbReference>
<evidence type="ECO:0000313" key="2">
    <source>
        <dbReference type="EMBL" id="EWF88038.1"/>
    </source>
</evidence>
<evidence type="ECO:0000313" key="3">
    <source>
        <dbReference type="Proteomes" id="UP000020202"/>
    </source>
</evidence>
<accession>A0A7H5A6M3</accession>
<dbReference type="Gene3D" id="2.30.40.10">
    <property type="entry name" value="Urease, subunit C, domain 1"/>
    <property type="match status" value="1"/>
</dbReference>